<gene>
    <name evidence="1" type="ORF">M9Y10_032830</name>
</gene>
<reference evidence="1 2" key="1">
    <citation type="submission" date="2024-04" db="EMBL/GenBank/DDBJ databases">
        <title>Tritrichomonas musculus Genome.</title>
        <authorList>
            <person name="Alves-Ferreira E."/>
            <person name="Grigg M."/>
            <person name="Lorenzi H."/>
            <person name="Galac M."/>
        </authorList>
    </citation>
    <scope>NUCLEOTIDE SEQUENCE [LARGE SCALE GENOMIC DNA]</scope>
    <source>
        <strain evidence="1 2">EAF2021</strain>
    </source>
</reference>
<proteinExistence type="predicted"/>
<comment type="caution">
    <text evidence="1">The sequence shown here is derived from an EMBL/GenBank/DDBJ whole genome shotgun (WGS) entry which is preliminary data.</text>
</comment>
<organism evidence="1 2">
    <name type="scientific">Tritrichomonas musculus</name>
    <dbReference type="NCBI Taxonomy" id="1915356"/>
    <lineage>
        <taxon>Eukaryota</taxon>
        <taxon>Metamonada</taxon>
        <taxon>Parabasalia</taxon>
        <taxon>Tritrichomonadida</taxon>
        <taxon>Tritrichomonadidae</taxon>
        <taxon>Tritrichomonas</taxon>
    </lineage>
</organism>
<accession>A0ABR2GYT3</accession>
<dbReference type="EMBL" id="JAPFFF010000054">
    <property type="protein sequence ID" value="KAK8838791.1"/>
    <property type="molecule type" value="Genomic_DNA"/>
</dbReference>
<name>A0ABR2GYT3_9EUKA</name>
<evidence type="ECO:0000313" key="1">
    <source>
        <dbReference type="EMBL" id="KAK8838791.1"/>
    </source>
</evidence>
<protein>
    <submittedName>
        <fullName evidence="1">Uncharacterized protein</fullName>
    </submittedName>
</protein>
<dbReference type="Proteomes" id="UP001470230">
    <property type="component" value="Unassembled WGS sequence"/>
</dbReference>
<keyword evidence="2" id="KW-1185">Reference proteome</keyword>
<evidence type="ECO:0000313" key="2">
    <source>
        <dbReference type="Proteomes" id="UP001470230"/>
    </source>
</evidence>
<sequence>MVQNHFNGEVVLITDGQIPISHVESLDRKLDESFDKIGQDNEPQIITTGTQTEEELIETISSIKTIEEFQDQSNSVFSNVVTKMMGKELNISIRDEILKLQRRLMEQLRIPPKDFDMNKLVDAFKNHDLNQMKELSIQLNNLYSEQNKNMTWPSMVFHLLRMASGSLNKVYSVHALGTGFQADRIRRADVAEHFEAVDAESTDSVADFVCPITYEEESDVVLLIKRPEKPLLSGIDGKVVNEILSLSRVL</sequence>